<organism evidence="2 3">
    <name type="scientific">Gigaspora margarita</name>
    <dbReference type="NCBI Taxonomy" id="4874"/>
    <lineage>
        <taxon>Eukaryota</taxon>
        <taxon>Fungi</taxon>
        <taxon>Fungi incertae sedis</taxon>
        <taxon>Mucoromycota</taxon>
        <taxon>Glomeromycotina</taxon>
        <taxon>Glomeromycetes</taxon>
        <taxon>Diversisporales</taxon>
        <taxon>Gigasporaceae</taxon>
        <taxon>Gigaspora</taxon>
    </lineage>
</organism>
<comment type="caution">
    <text evidence="2">The sequence shown here is derived from an EMBL/GenBank/DDBJ whole genome shotgun (WGS) entry which is preliminary data.</text>
</comment>
<dbReference type="Proteomes" id="UP000789901">
    <property type="component" value="Unassembled WGS sequence"/>
</dbReference>
<evidence type="ECO:0000313" key="2">
    <source>
        <dbReference type="EMBL" id="CAG8849414.1"/>
    </source>
</evidence>
<reference evidence="2 3" key="1">
    <citation type="submission" date="2021-06" db="EMBL/GenBank/DDBJ databases">
        <authorList>
            <person name="Kallberg Y."/>
            <person name="Tangrot J."/>
            <person name="Rosling A."/>
        </authorList>
    </citation>
    <scope>NUCLEOTIDE SEQUENCE [LARGE SCALE GENOMIC DNA]</scope>
    <source>
        <strain evidence="2 3">120-4 pot B 10/14</strain>
    </source>
</reference>
<sequence>ILLKYCTDEIMNPNYYRQRFTNSAIDSNMNKEVEYDQYFKYLQLFNNHEQNNINDNRKFVNLIEAYLSNIRECKKEYQAQQANDLENNNNDNDSDKKNT</sequence>
<accession>A0ABN7X7P5</accession>
<evidence type="ECO:0000313" key="3">
    <source>
        <dbReference type="Proteomes" id="UP000789901"/>
    </source>
</evidence>
<keyword evidence="3" id="KW-1185">Reference proteome</keyword>
<feature type="non-terminal residue" evidence="2">
    <location>
        <position position="1"/>
    </location>
</feature>
<feature type="region of interest" description="Disordered" evidence="1">
    <location>
        <begin position="78"/>
        <end position="99"/>
    </location>
</feature>
<proteinExistence type="predicted"/>
<protein>
    <submittedName>
        <fullName evidence="2">11523_t:CDS:1</fullName>
    </submittedName>
</protein>
<feature type="non-terminal residue" evidence="2">
    <location>
        <position position="99"/>
    </location>
</feature>
<name>A0ABN7X7P5_GIGMA</name>
<dbReference type="EMBL" id="CAJVQB010096138">
    <property type="protein sequence ID" value="CAG8849414.1"/>
    <property type="molecule type" value="Genomic_DNA"/>
</dbReference>
<gene>
    <name evidence="2" type="ORF">GMARGA_LOCUS39702</name>
</gene>
<evidence type="ECO:0000256" key="1">
    <source>
        <dbReference type="SAM" id="MobiDB-lite"/>
    </source>
</evidence>